<dbReference type="EMBL" id="JAGIOE010000001">
    <property type="protein sequence ID" value="MBP2375382.1"/>
    <property type="molecule type" value="Genomic_DNA"/>
</dbReference>
<evidence type="ECO:0008006" key="4">
    <source>
        <dbReference type="Google" id="ProtNLM"/>
    </source>
</evidence>
<reference evidence="2 3" key="1">
    <citation type="submission" date="2021-03" db="EMBL/GenBank/DDBJ databases">
        <title>Sequencing the genomes of 1000 actinobacteria strains.</title>
        <authorList>
            <person name="Klenk H.-P."/>
        </authorList>
    </citation>
    <scope>NUCLEOTIDE SEQUENCE [LARGE SCALE GENOMIC DNA]</scope>
    <source>
        <strain evidence="2 3">DSM 15454</strain>
    </source>
</reference>
<dbReference type="SUPFAM" id="SSF51726">
    <property type="entry name" value="UROD/MetE-like"/>
    <property type="match status" value="1"/>
</dbReference>
<feature type="region of interest" description="Disordered" evidence="1">
    <location>
        <begin position="1"/>
        <end position="40"/>
    </location>
</feature>
<name>A0ABS4WGP2_9MICC</name>
<gene>
    <name evidence="2" type="ORF">JOF46_003294</name>
</gene>
<comment type="caution">
    <text evidence="2">The sequence shown here is derived from an EMBL/GenBank/DDBJ whole genome shotgun (WGS) entry which is preliminary data.</text>
</comment>
<proteinExistence type="predicted"/>
<sequence>MQPDTRPGTHPEPEPESGTRAAVRQVQASAHGPMPGTDPMESVLVIRGEIGAPNLPHLHQLPDRGVGSDAIGRGAQLLEEMVVDLQPYGWRLAAAPGIDARRAASAFRTDLNVLADAIGAEESGGTELKIQFPGPATLAANLHLHHGERAVSDHGARRDLAQSLALGAARHLEAVSRMTGGQKITVYIDEPDAGAVLNGTLPTSSGYRTLRSVPAAELRGWWSELVQALRGAGAAEVVIGAEAEPGTWTSLAATALEAGADALGANAASLTVPGWELIAGAVESGTRLWLGTVDAGSKLPGVVEAVNAIRRPWRQLGLPDAALGALVLTPSSGLAELSPAQATAVLGRLAGYAEALNQVRVDG</sequence>
<organism evidence="2 3">
    <name type="scientific">Paeniglutamicibacter psychrophenolicus</name>
    <dbReference type="NCBI Taxonomy" id="257454"/>
    <lineage>
        <taxon>Bacteria</taxon>
        <taxon>Bacillati</taxon>
        <taxon>Actinomycetota</taxon>
        <taxon>Actinomycetes</taxon>
        <taxon>Micrococcales</taxon>
        <taxon>Micrococcaceae</taxon>
        <taxon>Paeniglutamicibacter</taxon>
    </lineage>
</organism>
<accession>A0ABS4WGP2</accession>
<dbReference type="Gene3D" id="3.20.20.210">
    <property type="match status" value="1"/>
</dbReference>
<evidence type="ECO:0000313" key="2">
    <source>
        <dbReference type="EMBL" id="MBP2375382.1"/>
    </source>
</evidence>
<dbReference type="RefSeq" id="WP_342592483.1">
    <property type="nucleotide sequence ID" value="NZ_BAAAMI010000007.1"/>
</dbReference>
<keyword evidence="3" id="KW-1185">Reference proteome</keyword>
<dbReference type="Proteomes" id="UP000766570">
    <property type="component" value="Unassembled WGS sequence"/>
</dbReference>
<dbReference type="InterPro" id="IPR038071">
    <property type="entry name" value="UROD/MetE-like_sf"/>
</dbReference>
<evidence type="ECO:0000313" key="3">
    <source>
        <dbReference type="Proteomes" id="UP000766570"/>
    </source>
</evidence>
<evidence type="ECO:0000256" key="1">
    <source>
        <dbReference type="SAM" id="MobiDB-lite"/>
    </source>
</evidence>
<protein>
    <recommendedName>
        <fullName evidence="4">Cobalamin-independent methionine synthase MetE C-terminal/archaeal domain-containing protein</fullName>
    </recommendedName>
</protein>